<evidence type="ECO:0000256" key="6">
    <source>
        <dbReference type="SAM" id="Phobius"/>
    </source>
</evidence>
<protein>
    <submittedName>
        <fullName evidence="8">Branched-chain amino acid ABC transporter permease</fullName>
    </submittedName>
</protein>
<keyword evidence="3 6" id="KW-0812">Transmembrane</keyword>
<keyword evidence="9" id="KW-1185">Reference proteome</keyword>
<evidence type="ECO:0000313" key="8">
    <source>
        <dbReference type="EMBL" id="GAA4330264.1"/>
    </source>
</evidence>
<organism evidence="8 9">
    <name type="scientific">Pigmentiphaga soli</name>
    <dbReference type="NCBI Taxonomy" id="1007095"/>
    <lineage>
        <taxon>Bacteria</taxon>
        <taxon>Pseudomonadati</taxon>
        <taxon>Pseudomonadota</taxon>
        <taxon>Betaproteobacteria</taxon>
        <taxon>Burkholderiales</taxon>
        <taxon>Alcaligenaceae</taxon>
        <taxon>Pigmentiphaga</taxon>
    </lineage>
</organism>
<sequence>MDRSVFARNLAPAAALFAALAATPWAADDYGLSFATGLLIWIALAESWVILSGYAGYVSLGHAAFVGIGAYAVVLTWGVLPFWLGLLLGGAAGAALAAVVGIPCLRVRGPYFVILTLAVSEFVKYVVVNIEARLGSFGRLLMGQPEALTLFHTAWLLALLAFLGAWGIRRSRLGIGLRAIRENEIAAEMTGVRVGLLKSVAYVLSAIAPALAGGLMVARTGYFEPATIFSPQISLTIIAMCAAGGSDGPWGPLLGALLLTILSELLRDAAPQLYLIILGMLLVFFTLKMPGGLSAWLAGAGTRLRTWWRARRPARARLPRSHRRVAR</sequence>
<name>A0ABP8GUY8_9BURK</name>
<feature type="transmembrane region" description="Helical" evidence="6">
    <location>
        <begin position="147"/>
        <end position="168"/>
    </location>
</feature>
<comment type="subcellular location">
    <subcellularLocation>
        <location evidence="1">Cell membrane</location>
        <topology evidence="1">Multi-pass membrane protein</topology>
    </subcellularLocation>
</comment>
<feature type="chain" id="PRO_5046930894" evidence="7">
    <location>
        <begin position="28"/>
        <end position="327"/>
    </location>
</feature>
<evidence type="ECO:0000256" key="2">
    <source>
        <dbReference type="ARBA" id="ARBA00022475"/>
    </source>
</evidence>
<dbReference type="EMBL" id="BAABFO010000007">
    <property type="protein sequence ID" value="GAA4330264.1"/>
    <property type="molecule type" value="Genomic_DNA"/>
</dbReference>
<feature type="transmembrane region" description="Helical" evidence="6">
    <location>
        <begin position="58"/>
        <end position="77"/>
    </location>
</feature>
<dbReference type="CDD" id="cd06581">
    <property type="entry name" value="TM_PBP1_LivM_like"/>
    <property type="match status" value="1"/>
</dbReference>
<feature type="transmembrane region" description="Helical" evidence="6">
    <location>
        <begin position="109"/>
        <end position="127"/>
    </location>
</feature>
<feature type="transmembrane region" description="Helical" evidence="6">
    <location>
        <begin position="199"/>
        <end position="217"/>
    </location>
</feature>
<keyword evidence="5 6" id="KW-0472">Membrane</keyword>
<reference evidence="9" key="1">
    <citation type="journal article" date="2019" name="Int. J. Syst. Evol. Microbiol.">
        <title>The Global Catalogue of Microorganisms (GCM) 10K type strain sequencing project: providing services to taxonomists for standard genome sequencing and annotation.</title>
        <authorList>
            <consortium name="The Broad Institute Genomics Platform"/>
            <consortium name="The Broad Institute Genome Sequencing Center for Infectious Disease"/>
            <person name="Wu L."/>
            <person name="Ma J."/>
        </authorList>
    </citation>
    <scope>NUCLEOTIDE SEQUENCE [LARGE SCALE GENOMIC DNA]</scope>
    <source>
        <strain evidence="9">JCM 17666</strain>
    </source>
</reference>
<evidence type="ECO:0000256" key="1">
    <source>
        <dbReference type="ARBA" id="ARBA00004651"/>
    </source>
</evidence>
<evidence type="ECO:0000256" key="3">
    <source>
        <dbReference type="ARBA" id="ARBA00022692"/>
    </source>
</evidence>
<accession>A0ABP8GUY8</accession>
<feature type="transmembrane region" description="Helical" evidence="6">
    <location>
        <begin position="31"/>
        <end position="51"/>
    </location>
</feature>
<feature type="transmembrane region" description="Helical" evidence="6">
    <location>
        <begin position="273"/>
        <end position="298"/>
    </location>
</feature>
<evidence type="ECO:0000256" key="7">
    <source>
        <dbReference type="SAM" id="SignalP"/>
    </source>
</evidence>
<comment type="caution">
    <text evidence="8">The sequence shown here is derived from an EMBL/GenBank/DDBJ whole genome shotgun (WGS) entry which is preliminary data.</text>
</comment>
<evidence type="ECO:0000313" key="9">
    <source>
        <dbReference type="Proteomes" id="UP001501671"/>
    </source>
</evidence>
<gene>
    <name evidence="8" type="ORF">GCM10023144_17810</name>
</gene>
<feature type="transmembrane region" description="Helical" evidence="6">
    <location>
        <begin position="83"/>
        <end position="102"/>
    </location>
</feature>
<feature type="signal peptide" evidence="7">
    <location>
        <begin position="1"/>
        <end position="27"/>
    </location>
</feature>
<dbReference type="PANTHER" id="PTHR30482">
    <property type="entry name" value="HIGH-AFFINITY BRANCHED-CHAIN AMINO ACID TRANSPORT SYSTEM PERMEASE"/>
    <property type="match status" value="1"/>
</dbReference>
<dbReference type="InterPro" id="IPR043428">
    <property type="entry name" value="LivM-like"/>
</dbReference>
<dbReference type="Proteomes" id="UP001501671">
    <property type="component" value="Unassembled WGS sequence"/>
</dbReference>
<keyword evidence="4 6" id="KW-1133">Transmembrane helix</keyword>
<keyword evidence="7" id="KW-0732">Signal</keyword>
<dbReference type="Pfam" id="PF02653">
    <property type="entry name" value="BPD_transp_2"/>
    <property type="match status" value="1"/>
</dbReference>
<keyword evidence="2" id="KW-1003">Cell membrane</keyword>
<dbReference type="PANTHER" id="PTHR30482:SF10">
    <property type="entry name" value="HIGH-AFFINITY BRANCHED-CHAIN AMINO ACID TRANSPORT PROTEIN BRAE"/>
    <property type="match status" value="1"/>
</dbReference>
<dbReference type="RefSeq" id="WP_345248471.1">
    <property type="nucleotide sequence ID" value="NZ_BAABFO010000007.1"/>
</dbReference>
<evidence type="ECO:0000256" key="5">
    <source>
        <dbReference type="ARBA" id="ARBA00023136"/>
    </source>
</evidence>
<proteinExistence type="predicted"/>
<dbReference type="InterPro" id="IPR001851">
    <property type="entry name" value="ABC_transp_permease"/>
</dbReference>
<evidence type="ECO:0000256" key="4">
    <source>
        <dbReference type="ARBA" id="ARBA00022989"/>
    </source>
</evidence>